<feature type="signal peptide" evidence="1">
    <location>
        <begin position="1"/>
        <end position="19"/>
    </location>
</feature>
<evidence type="ECO:0000313" key="3">
    <source>
        <dbReference type="Proteomes" id="UP000433883"/>
    </source>
</evidence>
<dbReference type="Gene3D" id="3.40.390.10">
    <property type="entry name" value="Collagenase (Catalytic Domain)"/>
    <property type="match status" value="1"/>
</dbReference>
<proteinExistence type="predicted"/>
<dbReference type="InterPro" id="IPR024079">
    <property type="entry name" value="MetalloPept_cat_dom_sf"/>
</dbReference>
<keyword evidence="1" id="KW-0732">Signal</keyword>
<reference evidence="2 3" key="1">
    <citation type="submission" date="2019-11" db="EMBL/GenBank/DDBJ databases">
        <title>Venturia inaequalis Genome Resource.</title>
        <authorList>
            <person name="Lichtner F.J."/>
        </authorList>
    </citation>
    <scope>NUCLEOTIDE SEQUENCE [LARGE SCALE GENOMIC DNA]</scope>
    <source>
        <strain evidence="2">Bline_iso_100314</strain>
    </source>
</reference>
<feature type="chain" id="PRO_5034835794" description="Lysine-specific metallo-endopeptidase domain-containing protein" evidence="1">
    <location>
        <begin position="20"/>
        <end position="300"/>
    </location>
</feature>
<comment type="caution">
    <text evidence="2">The sequence shown here is derived from an EMBL/GenBank/DDBJ whole genome shotgun (WGS) entry which is preliminary data.</text>
</comment>
<dbReference type="EMBL" id="WNWQ01000319">
    <property type="protein sequence ID" value="KAE9970642.1"/>
    <property type="molecule type" value="Genomic_DNA"/>
</dbReference>
<protein>
    <recommendedName>
        <fullName evidence="4">Lysine-specific metallo-endopeptidase domain-containing protein</fullName>
    </recommendedName>
</protein>
<name>A0A8H3UJM6_VENIN</name>
<organism evidence="2 3">
    <name type="scientific">Venturia inaequalis</name>
    <name type="common">Apple scab fungus</name>
    <dbReference type="NCBI Taxonomy" id="5025"/>
    <lineage>
        <taxon>Eukaryota</taxon>
        <taxon>Fungi</taxon>
        <taxon>Dikarya</taxon>
        <taxon>Ascomycota</taxon>
        <taxon>Pezizomycotina</taxon>
        <taxon>Dothideomycetes</taxon>
        <taxon>Pleosporomycetidae</taxon>
        <taxon>Venturiales</taxon>
        <taxon>Venturiaceae</taxon>
        <taxon>Venturia</taxon>
    </lineage>
</organism>
<dbReference type="AlphaFoldDB" id="A0A8H3UJM6"/>
<dbReference type="GO" id="GO:0008237">
    <property type="term" value="F:metallopeptidase activity"/>
    <property type="evidence" value="ECO:0007669"/>
    <property type="project" value="InterPro"/>
</dbReference>
<dbReference type="Proteomes" id="UP000433883">
    <property type="component" value="Unassembled WGS sequence"/>
</dbReference>
<evidence type="ECO:0000256" key="1">
    <source>
        <dbReference type="SAM" id="SignalP"/>
    </source>
</evidence>
<sequence length="300" mass="33167">MKISIYLPLILSCATYVLAAVEVFLAQSCRDYKYLFDKAIPSALSRAKLVFDAMLSLQVNDPVDKMAQLLFGSGKGGGDLVYNPGHPLVSENQRVRGMTIVIFCGFSRFVLEQGVYIDRPNNIKITESEWQEFALDWGLVAIAEHIEYAQSLNGRSAKASAITFRLEYLARMQSRFMSDAAYCLFDDPNSERTINNCAARIDDFWQLAGQGPDKAFSSSLPMDAVNRALDSLLIHELSHAYYCGKTIDAEQKGLYGASGWKNACIMKNQGNADSIALFAAAVKLIKIGYVVNPDGSFYKA</sequence>
<evidence type="ECO:0000313" key="2">
    <source>
        <dbReference type="EMBL" id="KAE9970642.1"/>
    </source>
</evidence>
<evidence type="ECO:0008006" key="4">
    <source>
        <dbReference type="Google" id="ProtNLM"/>
    </source>
</evidence>
<accession>A0A8H3UJM6</accession>
<gene>
    <name evidence="2" type="ORF">BLS_004810</name>
</gene>